<evidence type="ECO:0000313" key="3">
    <source>
        <dbReference type="Proteomes" id="UP000596661"/>
    </source>
</evidence>
<dbReference type="Proteomes" id="UP000596661">
    <property type="component" value="Chromosome 9"/>
</dbReference>
<evidence type="ECO:0000313" key="2">
    <source>
        <dbReference type="EnsemblPlants" id="cds.evm.model.09.1290"/>
    </source>
</evidence>
<organism evidence="2 3">
    <name type="scientific">Cannabis sativa</name>
    <name type="common">Hemp</name>
    <name type="synonym">Marijuana</name>
    <dbReference type="NCBI Taxonomy" id="3483"/>
    <lineage>
        <taxon>Eukaryota</taxon>
        <taxon>Viridiplantae</taxon>
        <taxon>Streptophyta</taxon>
        <taxon>Embryophyta</taxon>
        <taxon>Tracheophyta</taxon>
        <taxon>Spermatophyta</taxon>
        <taxon>Magnoliopsida</taxon>
        <taxon>eudicotyledons</taxon>
        <taxon>Gunneridae</taxon>
        <taxon>Pentapetalae</taxon>
        <taxon>rosids</taxon>
        <taxon>fabids</taxon>
        <taxon>Rosales</taxon>
        <taxon>Cannabaceae</taxon>
        <taxon>Cannabis</taxon>
    </lineage>
</organism>
<dbReference type="SMART" id="SM00743">
    <property type="entry name" value="Agenet"/>
    <property type="match status" value="1"/>
</dbReference>
<name>A0A803QDZ2_CANSA</name>
<dbReference type="EMBL" id="UZAU01000766">
    <property type="status" value="NOT_ANNOTATED_CDS"/>
    <property type="molecule type" value="Genomic_DNA"/>
</dbReference>
<dbReference type="Pfam" id="PF05641">
    <property type="entry name" value="Agenet"/>
    <property type="match status" value="1"/>
</dbReference>
<dbReference type="EnsemblPlants" id="evm.model.09.1290">
    <property type="protein sequence ID" value="cds.evm.model.09.1290"/>
    <property type="gene ID" value="evm.TU.09.1290"/>
</dbReference>
<dbReference type="InterPro" id="IPR008395">
    <property type="entry name" value="Agenet-like_dom"/>
</dbReference>
<dbReference type="AlphaFoldDB" id="A0A803QDZ2"/>
<proteinExistence type="predicted"/>
<dbReference type="InterPro" id="IPR014002">
    <property type="entry name" value="Agenet_dom_plant"/>
</dbReference>
<accession>A0A803QDZ2</accession>
<dbReference type="PANTHER" id="PTHR31917:SF80">
    <property type="entry name" value="AGENET DOMAIN-CONTAINING PROTEIN-RELATED"/>
    <property type="match status" value="1"/>
</dbReference>
<protein>
    <recommendedName>
        <fullName evidence="1">Agenet domain-containing protein</fullName>
    </recommendedName>
</protein>
<dbReference type="PANTHER" id="PTHR31917">
    <property type="entry name" value="AGENET DOMAIN-CONTAINING PROTEIN-RELATED"/>
    <property type="match status" value="1"/>
</dbReference>
<keyword evidence="3" id="KW-1185">Reference proteome</keyword>
<reference evidence="2" key="2">
    <citation type="submission" date="2021-03" db="UniProtKB">
        <authorList>
            <consortium name="EnsemblPlants"/>
        </authorList>
    </citation>
    <scope>IDENTIFICATION</scope>
</reference>
<evidence type="ECO:0000259" key="1">
    <source>
        <dbReference type="SMART" id="SM00743"/>
    </source>
</evidence>
<feature type="domain" description="Agenet" evidence="1">
    <location>
        <begin position="94"/>
        <end position="153"/>
    </location>
</feature>
<dbReference type="Gramene" id="evm.model.09.1290">
    <property type="protein sequence ID" value="cds.evm.model.09.1290"/>
    <property type="gene ID" value="evm.TU.09.1290"/>
</dbReference>
<reference evidence="2" key="1">
    <citation type="submission" date="2018-11" db="EMBL/GenBank/DDBJ databases">
        <authorList>
            <person name="Grassa J C."/>
        </authorList>
    </citation>
    <scope>NUCLEOTIDE SEQUENCE [LARGE SCALE GENOMIC DNA]</scope>
</reference>
<sequence length="218" mass="25539">MVSDKGEEEDRRGNSTLNALKAIERIWGFRGSLTRPCIHRPLLSGHRYPFSGQDEDRCYHILYVEYGSPHPVENPLREIVNANNVRQLLRAEQLVFNAGDDVEFFFRNRWFRGVVVSMNEEKLRYTVRLHDSTRSIANVCLHRNLRLHREWNNGAWNPPLPKERTKRTIPIGKDPLKVKEKSMKVKISALIKDNSLERCSKTLKNIVKEDIFKDEYVV</sequence>